<dbReference type="EMBL" id="NJBN01000002">
    <property type="protein sequence ID" value="TKJ41643.1"/>
    <property type="molecule type" value="Genomic_DNA"/>
</dbReference>
<reference evidence="2 3" key="1">
    <citation type="submission" date="2017-06" db="EMBL/GenBank/DDBJ databases">
        <title>Novel microbial phyla capable of carbon fixation and sulfur reduction in deep-sea sediments.</title>
        <authorList>
            <person name="Huang J."/>
            <person name="Baker B."/>
            <person name="Wang Y."/>
        </authorList>
    </citation>
    <scope>NUCLEOTIDE SEQUENCE [LARGE SCALE GENOMIC DNA]</scope>
    <source>
        <strain evidence="2">B3_LCP</strain>
    </source>
</reference>
<dbReference type="AlphaFoldDB" id="A0A532V357"/>
<gene>
    <name evidence="2" type="ORF">CEE37_03490</name>
</gene>
<keyword evidence="1" id="KW-0472">Membrane</keyword>
<keyword evidence="1" id="KW-0812">Transmembrane</keyword>
<accession>A0A532V357</accession>
<organism evidence="2 3">
    <name type="scientific">candidate division LCP-89 bacterium B3_LCP</name>
    <dbReference type="NCBI Taxonomy" id="2012998"/>
    <lineage>
        <taxon>Bacteria</taxon>
        <taxon>Pseudomonadati</taxon>
        <taxon>Bacteria division LCP-89</taxon>
    </lineage>
</organism>
<evidence type="ECO:0000256" key="1">
    <source>
        <dbReference type="SAM" id="Phobius"/>
    </source>
</evidence>
<sequence length="505" mass="57437">MKISRRRLFQFISGIVVGASTYFLFWQKEKSPSKPEKAFVSLNRDFLSATDVAKSFVEANTPFLMASYAVFYPPLLRKLGRGAVQELKKAKEAEKLINKKNHHRLDSIPAVAAAHLLSVSPLQNDKDMLCNEIVPALNDRRREVREIVVQNLISAASPNIDTLRYFAVNKEILDSIKKILLEAEANEKLLTPATICAEFLLNSRLILNAREVPAQEINQYDELINMLKGSRANHFWFISELIKLHEATFTSPKYQASRLLPQSSEALMNCRKFDYARDYLSHLALIRARLLLTNFYTSSGKTASDDVMNSNQAKYALPKSISFINNFKLRDLIINNEAINSIPKSEKALKSFLTTGEFDELINNPHKFGVSLVDVKPDREEIDLSKCVPFTQYKDHGIMQKVVECQDENRRRFIYKVIQEGFNAAATGYGASVASGFFYDFVAPMFGIEKKEQSKIHEDIKEKAVEQAVMKEKEIDSGYYKGVDEQERELGPIDLSVYENKSTQD</sequence>
<protein>
    <submittedName>
        <fullName evidence="2">Uncharacterized protein</fullName>
    </submittedName>
</protein>
<evidence type="ECO:0000313" key="2">
    <source>
        <dbReference type="EMBL" id="TKJ41643.1"/>
    </source>
</evidence>
<proteinExistence type="predicted"/>
<evidence type="ECO:0000313" key="3">
    <source>
        <dbReference type="Proteomes" id="UP000319619"/>
    </source>
</evidence>
<comment type="caution">
    <text evidence="2">The sequence shown here is derived from an EMBL/GenBank/DDBJ whole genome shotgun (WGS) entry which is preliminary data.</text>
</comment>
<dbReference type="Proteomes" id="UP000319619">
    <property type="component" value="Unassembled WGS sequence"/>
</dbReference>
<keyword evidence="1" id="KW-1133">Transmembrane helix</keyword>
<name>A0A532V357_UNCL8</name>
<feature type="transmembrane region" description="Helical" evidence="1">
    <location>
        <begin position="7"/>
        <end position="26"/>
    </location>
</feature>